<dbReference type="InterPro" id="IPR029066">
    <property type="entry name" value="PLP-binding_barrel"/>
</dbReference>
<dbReference type="GO" id="GO:0008836">
    <property type="term" value="F:diaminopimelate decarboxylase activity"/>
    <property type="evidence" value="ECO:0007669"/>
    <property type="project" value="UniProtKB-EC"/>
</dbReference>
<dbReference type="PRINTS" id="PR01181">
    <property type="entry name" value="DAPDCRBXLASE"/>
</dbReference>
<comment type="catalytic activity">
    <reaction evidence="7">
        <text>meso-2,6-diaminopimelate + H(+) = L-lysine + CO2</text>
        <dbReference type="Rhea" id="RHEA:15101"/>
        <dbReference type="ChEBI" id="CHEBI:15378"/>
        <dbReference type="ChEBI" id="CHEBI:16526"/>
        <dbReference type="ChEBI" id="CHEBI:32551"/>
        <dbReference type="ChEBI" id="CHEBI:57791"/>
        <dbReference type="EC" id="4.1.1.20"/>
    </reaction>
</comment>
<dbReference type="PANTHER" id="PTHR43727:SF2">
    <property type="entry name" value="GROUP IV DECARBOXYLASE"/>
    <property type="match status" value="1"/>
</dbReference>
<proteinExistence type="inferred from homology"/>
<dbReference type="InterPro" id="IPR000183">
    <property type="entry name" value="Orn/DAP/Arg_de-COase"/>
</dbReference>
<dbReference type="FunFam" id="2.40.37.10:FF:000003">
    <property type="entry name" value="Diaminopimelate decarboxylase"/>
    <property type="match status" value="1"/>
</dbReference>
<keyword evidence="5" id="KW-0457">Lysine biosynthesis</keyword>
<sequence>MNHFEYHGEQLFAEDVPLSEIAQQWDTPTFVYSRATLERHWHAFDQALGEWPHLICYAVKANSNLAILNLFARLGSGFDIVSVGELERVLAAGGDAKKVVFSGVGKKAHEMQRALEVGIRCFNIESVAELELLNQVAGEQNTIAPISIRVNPDVDAGTHPYISTGLKENKFGIDIQQAPEIYQQAAAMANIEIQGVDCHIGSQLTSITPFIDALERVLVLIEALSAQGIELKHLDLGGGLGIQYENETPPDPNEYAAALKQILQQRGLQIELVLEPGRAIVGNAGVMLTQVQYLKHTEHKNFAIVDAAMNDLLRPSLYQAWQEIVPLKQHAKVETQQYDIVGPVCETGDFLGKERHLALQTGDYLAVRSSGAYGFSMSSNYNTRPRAAEVMVDGKNSHLIRKRETIAELFASESLLPE</sequence>
<dbReference type="AlphaFoldDB" id="A0A3B0ZIC6"/>
<dbReference type="PROSITE" id="PS00879">
    <property type="entry name" value="ODR_DC_2_2"/>
    <property type="match status" value="1"/>
</dbReference>
<keyword evidence="2" id="KW-0028">Amino-acid biosynthesis</keyword>
<name>A0A3B0ZIC6_9ZZZZ</name>
<evidence type="ECO:0000256" key="3">
    <source>
        <dbReference type="ARBA" id="ARBA00022793"/>
    </source>
</evidence>
<evidence type="ECO:0000256" key="8">
    <source>
        <dbReference type="ARBA" id="ARBA00060643"/>
    </source>
</evidence>
<dbReference type="FunFam" id="3.20.20.10:FF:000003">
    <property type="entry name" value="Diaminopimelate decarboxylase"/>
    <property type="match status" value="1"/>
</dbReference>
<dbReference type="GO" id="GO:0009089">
    <property type="term" value="P:lysine biosynthetic process via diaminopimelate"/>
    <property type="evidence" value="ECO:0007669"/>
    <property type="project" value="InterPro"/>
</dbReference>
<dbReference type="SUPFAM" id="SSF51419">
    <property type="entry name" value="PLP-binding barrel"/>
    <property type="match status" value="1"/>
</dbReference>
<reference evidence="12" key="1">
    <citation type="submission" date="2018-06" db="EMBL/GenBank/DDBJ databases">
        <authorList>
            <person name="Zhirakovskaya E."/>
        </authorList>
    </citation>
    <scope>NUCLEOTIDE SEQUENCE</scope>
</reference>
<comment type="cofactor">
    <cofactor evidence="1">
        <name>pyridoxal 5'-phosphate</name>
        <dbReference type="ChEBI" id="CHEBI:597326"/>
    </cofactor>
</comment>
<dbReference type="CDD" id="cd06828">
    <property type="entry name" value="PLPDE_III_DapDC"/>
    <property type="match status" value="1"/>
</dbReference>
<protein>
    <recommendedName>
        <fullName evidence="10">diaminopimelate decarboxylase</fullName>
        <ecNumber evidence="10">4.1.1.20</ecNumber>
    </recommendedName>
</protein>
<feature type="domain" description="Orn/DAP/Arg decarboxylase 2 N-terminal" evidence="11">
    <location>
        <begin position="35"/>
        <end position="282"/>
    </location>
</feature>
<evidence type="ECO:0000256" key="6">
    <source>
        <dbReference type="ARBA" id="ARBA00023239"/>
    </source>
</evidence>
<comment type="similarity">
    <text evidence="9">Belongs to the Orn/Lys/Arg decarboxylase class-II family. LysA subfamily.</text>
</comment>
<dbReference type="Gene3D" id="2.40.37.10">
    <property type="entry name" value="Lyase, Ornithine Decarboxylase, Chain A, domain 1"/>
    <property type="match status" value="1"/>
</dbReference>
<evidence type="ECO:0000256" key="2">
    <source>
        <dbReference type="ARBA" id="ARBA00022605"/>
    </source>
</evidence>
<dbReference type="EMBL" id="UOFP01000169">
    <property type="protein sequence ID" value="VAW87077.1"/>
    <property type="molecule type" value="Genomic_DNA"/>
</dbReference>
<gene>
    <name evidence="12" type="ORF">MNBD_GAMMA18-1853</name>
</gene>
<dbReference type="Gene3D" id="3.20.20.10">
    <property type="entry name" value="Alanine racemase"/>
    <property type="match status" value="1"/>
</dbReference>
<dbReference type="PRINTS" id="PR01179">
    <property type="entry name" value="ODADCRBXLASE"/>
</dbReference>
<dbReference type="InterPro" id="IPR002986">
    <property type="entry name" value="DAP_deCOOHase_LysA"/>
</dbReference>
<dbReference type="Pfam" id="PF02784">
    <property type="entry name" value="Orn_Arg_deC_N"/>
    <property type="match status" value="1"/>
</dbReference>
<evidence type="ECO:0000313" key="12">
    <source>
        <dbReference type="EMBL" id="VAW87077.1"/>
    </source>
</evidence>
<dbReference type="InterPro" id="IPR009006">
    <property type="entry name" value="Ala_racemase/Decarboxylase_C"/>
</dbReference>
<evidence type="ECO:0000259" key="11">
    <source>
        <dbReference type="Pfam" id="PF02784"/>
    </source>
</evidence>
<evidence type="ECO:0000256" key="9">
    <source>
        <dbReference type="ARBA" id="ARBA00060983"/>
    </source>
</evidence>
<keyword evidence="4" id="KW-0663">Pyridoxal phosphate</keyword>
<evidence type="ECO:0000256" key="4">
    <source>
        <dbReference type="ARBA" id="ARBA00022898"/>
    </source>
</evidence>
<keyword evidence="6 12" id="KW-0456">Lyase</keyword>
<dbReference type="InterPro" id="IPR022644">
    <property type="entry name" value="De-COase2_N"/>
</dbReference>
<organism evidence="12">
    <name type="scientific">hydrothermal vent metagenome</name>
    <dbReference type="NCBI Taxonomy" id="652676"/>
    <lineage>
        <taxon>unclassified sequences</taxon>
        <taxon>metagenomes</taxon>
        <taxon>ecological metagenomes</taxon>
    </lineage>
</organism>
<dbReference type="PANTHER" id="PTHR43727">
    <property type="entry name" value="DIAMINOPIMELATE DECARBOXYLASE"/>
    <property type="match status" value="1"/>
</dbReference>
<dbReference type="HAMAP" id="MF_02120">
    <property type="entry name" value="LysA"/>
    <property type="match status" value="1"/>
</dbReference>
<dbReference type="EC" id="4.1.1.20" evidence="10"/>
<evidence type="ECO:0000256" key="5">
    <source>
        <dbReference type="ARBA" id="ARBA00023154"/>
    </source>
</evidence>
<dbReference type="InterPro" id="IPR022657">
    <property type="entry name" value="De-COase2_CS"/>
</dbReference>
<evidence type="ECO:0000256" key="7">
    <source>
        <dbReference type="ARBA" id="ARBA00050464"/>
    </source>
</evidence>
<accession>A0A3B0ZIC6</accession>
<evidence type="ECO:0000256" key="1">
    <source>
        <dbReference type="ARBA" id="ARBA00001933"/>
    </source>
</evidence>
<keyword evidence="3" id="KW-0210">Decarboxylase</keyword>
<dbReference type="SUPFAM" id="SSF50621">
    <property type="entry name" value="Alanine racemase C-terminal domain-like"/>
    <property type="match status" value="1"/>
</dbReference>
<evidence type="ECO:0000256" key="10">
    <source>
        <dbReference type="ARBA" id="ARBA00066427"/>
    </source>
</evidence>
<dbReference type="NCBIfam" id="TIGR01048">
    <property type="entry name" value="lysA"/>
    <property type="match status" value="1"/>
</dbReference>
<comment type="pathway">
    <text evidence="8">Amino-acid biosynthesis; L-lysine biosynthesis via DAP pathway; L-lysine from DL-2,6-diaminopimelate: step 1/1.</text>
</comment>